<dbReference type="EMBL" id="BAAATA010000013">
    <property type="protein sequence ID" value="GAA2489096.1"/>
    <property type="molecule type" value="Genomic_DNA"/>
</dbReference>
<dbReference type="RefSeq" id="WP_344383410.1">
    <property type="nucleotide sequence ID" value="NZ_BAAATA010000013.1"/>
</dbReference>
<feature type="region of interest" description="Disordered" evidence="1">
    <location>
        <begin position="161"/>
        <end position="212"/>
    </location>
</feature>
<feature type="compositionally biased region" description="Low complexity" evidence="1">
    <location>
        <begin position="162"/>
        <end position="184"/>
    </location>
</feature>
<organism evidence="3 4">
    <name type="scientific">Streptomyces thermolineatus</name>
    <dbReference type="NCBI Taxonomy" id="44033"/>
    <lineage>
        <taxon>Bacteria</taxon>
        <taxon>Bacillati</taxon>
        <taxon>Actinomycetota</taxon>
        <taxon>Actinomycetes</taxon>
        <taxon>Kitasatosporales</taxon>
        <taxon>Streptomycetaceae</taxon>
        <taxon>Streptomyces</taxon>
    </lineage>
</organism>
<evidence type="ECO:0000313" key="4">
    <source>
        <dbReference type="Proteomes" id="UP001501358"/>
    </source>
</evidence>
<dbReference type="InterPro" id="IPR036182">
    <property type="entry name" value="PCuAC_sf"/>
</dbReference>
<accession>A0ABN3LUF6</accession>
<keyword evidence="4" id="KW-1185">Reference proteome</keyword>
<dbReference type="SUPFAM" id="SSF110087">
    <property type="entry name" value="DR1885-like metal-binding protein"/>
    <property type="match status" value="1"/>
</dbReference>
<gene>
    <name evidence="3" type="ORF">GCM10010406_26550</name>
</gene>
<reference evidence="3 4" key="1">
    <citation type="journal article" date="2019" name="Int. J. Syst. Evol. Microbiol.">
        <title>The Global Catalogue of Microorganisms (GCM) 10K type strain sequencing project: providing services to taxonomists for standard genome sequencing and annotation.</title>
        <authorList>
            <consortium name="The Broad Institute Genomics Platform"/>
            <consortium name="The Broad Institute Genome Sequencing Center for Infectious Disease"/>
            <person name="Wu L."/>
            <person name="Ma J."/>
        </authorList>
    </citation>
    <scope>NUCLEOTIDE SEQUENCE [LARGE SCALE GENOMIC DNA]</scope>
    <source>
        <strain evidence="3 4">JCM 6307</strain>
    </source>
</reference>
<dbReference type="Pfam" id="PF04314">
    <property type="entry name" value="PCuAC"/>
    <property type="match status" value="1"/>
</dbReference>
<comment type="caution">
    <text evidence="3">The sequence shown here is derived from an EMBL/GenBank/DDBJ whole genome shotgun (WGS) entry which is preliminary data.</text>
</comment>
<name>A0ABN3LUF6_9ACTN</name>
<evidence type="ECO:0000256" key="2">
    <source>
        <dbReference type="SAM" id="SignalP"/>
    </source>
</evidence>
<dbReference type="PROSITE" id="PS51318">
    <property type="entry name" value="TAT"/>
    <property type="match status" value="1"/>
</dbReference>
<keyword evidence="2" id="KW-0732">Signal</keyword>
<feature type="compositionally biased region" description="Low complexity" evidence="1">
    <location>
        <begin position="192"/>
        <end position="203"/>
    </location>
</feature>
<dbReference type="Proteomes" id="UP001501358">
    <property type="component" value="Unassembled WGS sequence"/>
</dbReference>
<sequence>MSRSLRRGALAAALALAAAAPLSACAAGNDAETLQVKPDNAATTVGDIKIQNAVVITTDEGAGPTAVSANVFNDGTKDQTIESITVDGAGAPVELSPAGGGGKVVVPAGGSLVLGGKGNASATLAKDSGVTTGDYQKVVFRFSDEGEVAIEAHVVSPHGTYASFGPSSEASAPSGSSSPSAKPSEPAEKGTASPAAAEKSPAAGEEEPPAGH</sequence>
<feature type="signal peptide" evidence="2">
    <location>
        <begin position="1"/>
        <end position="26"/>
    </location>
</feature>
<evidence type="ECO:0000313" key="3">
    <source>
        <dbReference type="EMBL" id="GAA2489096.1"/>
    </source>
</evidence>
<dbReference type="InterPro" id="IPR006311">
    <property type="entry name" value="TAT_signal"/>
</dbReference>
<proteinExistence type="predicted"/>
<evidence type="ECO:0000256" key="1">
    <source>
        <dbReference type="SAM" id="MobiDB-lite"/>
    </source>
</evidence>
<protein>
    <submittedName>
        <fullName evidence="3">Lipoprotein</fullName>
    </submittedName>
</protein>
<feature type="chain" id="PRO_5045905326" evidence="2">
    <location>
        <begin position="27"/>
        <end position="212"/>
    </location>
</feature>
<dbReference type="Gene3D" id="2.60.40.1890">
    <property type="entry name" value="PCu(A)C copper chaperone"/>
    <property type="match status" value="1"/>
</dbReference>
<keyword evidence="3" id="KW-0449">Lipoprotein</keyword>
<dbReference type="InterPro" id="IPR007410">
    <property type="entry name" value="LpqE-like"/>
</dbReference>